<evidence type="ECO:0000256" key="1">
    <source>
        <dbReference type="SAM" id="MobiDB-lite"/>
    </source>
</evidence>
<comment type="caution">
    <text evidence="2">The sequence shown here is derived from an EMBL/GenBank/DDBJ whole genome shotgun (WGS) entry which is preliminary data.</text>
</comment>
<feature type="compositionally biased region" description="Basic and acidic residues" evidence="1">
    <location>
        <begin position="408"/>
        <end position="425"/>
    </location>
</feature>
<feature type="region of interest" description="Disordered" evidence="1">
    <location>
        <begin position="500"/>
        <end position="548"/>
    </location>
</feature>
<dbReference type="EMBL" id="CAXAMM010039130">
    <property type="protein sequence ID" value="CAK9084140.1"/>
    <property type="molecule type" value="Genomic_DNA"/>
</dbReference>
<feature type="region of interest" description="Disordered" evidence="1">
    <location>
        <begin position="233"/>
        <end position="275"/>
    </location>
</feature>
<gene>
    <name evidence="2" type="ORF">SCF082_LOCUS39925</name>
</gene>
<accession>A0ABP0Q8E4</accession>
<evidence type="ECO:0000313" key="2">
    <source>
        <dbReference type="EMBL" id="CAK9084140.1"/>
    </source>
</evidence>
<proteinExistence type="predicted"/>
<feature type="compositionally biased region" description="Basic residues" evidence="1">
    <location>
        <begin position="240"/>
        <end position="251"/>
    </location>
</feature>
<feature type="region of interest" description="Disordered" evidence="1">
    <location>
        <begin position="375"/>
        <end position="430"/>
    </location>
</feature>
<name>A0ABP0Q8E4_9DINO</name>
<evidence type="ECO:0000313" key="3">
    <source>
        <dbReference type="Proteomes" id="UP001642464"/>
    </source>
</evidence>
<feature type="compositionally biased region" description="Low complexity" evidence="1">
    <location>
        <begin position="79"/>
        <end position="95"/>
    </location>
</feature>
<feature type="region of interest" description="Disordered" evidence="1">
    <location>
        <begin position="1"/>
        <end position="119"/>
    </location>
</feature>
<dbReference type="Proteomes" id="UP001642464">
    <property type="component" value="Unassembled WGS sequence"/>
</dbReference>
<organism evidence="2 3">
    <name type="scientific">Durusdinium trenchii</name>
    <dbReference type="NCBI Taxonomy" id="1381693"/>
    <lineage>
        <taxon>Eukaryota</taxon>
        <taxon>Sar</taxon>
        <taxon>Alveolata</taxon>
        <taxon>Dinophyceae</taxon>
        <taxon>Suessiales</taxon>
        <taxon>Symbiodiniaceae</taxon>
        <taxon>Durusdinium</taxon>
    </lineage>
</organism>
<keyword evidence="3" id="KW-1185">Reference proteome</keyword>
<feature type="compositionally biased region" description="Low complexity" evidence="1">
    <location>
        <begin position="27"/>
        <end position="44"/>
    </location>
</feature>
<feature type="compositionally biased region" description="Basic and acidic residues" evidence="1">
    <location>
        <begin position="514"/>
        <end position="531"/>
    </location>
</feature>
<protein>
    <submittedName>
        <fullName evidence="2">Uncharacterized protein</fullName>
    </submittedName>
</protein>
<feature type="compositionally biased region" description="Basic and acidic residues" evidence="1">
    <location>
        <begin position="1"/>
        <end position="16"/>
    </location>
</feature>
<sequence length="548" mass="60307">MAREEAHESPPERPEGPEVAGPVADLAAGAERSARSASSGPGAPCQLRRAPAFRNLPVREREREFEMREAPRERMSKESPQSMSATTATSAAPSSYWGLGTPSSRPQRPELRSVPEPTGMDFTWLPIQQLRQQWHARETELAATKARADALQTMLKQQLDERKKSRFEKDEIAELSAASARQQVALATAEAALQKEQQHRRALYEEVRRLNPKWRRPCKDLVQNYQVELTDWTKTLRQSHPPHKVDRRRRSSSAAGDRPHVEAQRRRSSSVAEFRKSTFDEIPRQKLSGTSAGVLPHRDQRQAESFSAMKIFGATPDLAHDLKVSFAPAEIGGFQVDAFEPFEQSDAPSARKTDAEGGVKEVEVQTDLEGQCAGQPDFDVGPSVSSLSGAGPLPRAEETAAETVPDWPKPELNVEQREEPLDLKPEPPSLGATLSEEYPALVSRDAGTPLPEAPEATVEVPLEAQVITSQIVAEPVQIQTEPVAAVARQLTTLPLRSARAHRSSLDAVDSSGAGRDRWRSPRHLHSSDVQRSDASFAVPFPGGLPPFL</sequence>
<feature type="compositionally biased region" description="Basic and acidic residues" evidence="1">
    <location>
        <begin position="57"/>
        <end position="77"/>
    </location>
</feature>
<reference evidence="2 3" key="1">
    <citation type="submission" date="2024-02" db="EMBL/GenBank/DDBJ databases">
        <authorList>
            <person name="Chen Y."/>
            <person name="Shah S."/>
            <person name="Dougan E. K."/>
            <person name="Thang M."/>
            <person name="Chan C."/>
        </authorList>
    </citation>
    <scope>NUCLEOTIDE SEQUENCE [LARGE SCALE GENOMIC DNA]</scope>
</reference>